<dbReference type="RefSeq" id="WP_271928208.1">
    <property type="nucleotide sequence ID" value="NZ_JAQNDO010000001.1"/>
</dbReference>
<protein>
    <submittedName>
        <fullName evidence="1">Uncharacterized protein</fullName>
    </submittedName>
</protein>
<gene>
    <name evidence="1" type="ORF">POL67_46775</name>
</gene>
<evidence type="ECO:0000313" key="2">
    <source>
        <dbReference type="Proteomes" id="UP001221411"/>
    </source>
</evidence>
<reference evidence="1 2" key="1">
    <citation type="submission" date="2022-11" db="EMBL/GenBank/DDBJ databases">
        <title>Minimal conservation of predation-associated metabolite biosynthetic gene clusters underscores biosynthetic potential of Myxococcota including descriptions for ten novel species: Archangium lansinium sp. nov., Myxococcus landrumus sp. nov., Nannocystis bai.</title>
        <authorList>
            <person name="Ahearne A."/>
            <person name="Stevens C."/>
            <person name="Dowd S."/>
        </authorList>
    </citation>
    <scope>NUCLEOTIDE SEQUENCE [LARGE SCALE GENOMIC DNA]</scope>
    <source>
        <strain evidence="1 2">RJM3</strain>
    </source>
</reference>
<dbReference type="Proteomes" id="UP001221411">
    <property type="component" value="Unassembled WGS sequence"/>
</dbReference>
<accession>A0ABT5F495</accession>
<evidence type="ECO:0000313" key="1">
    <source>
        <dbReference type="EMBL" id="MDC0748922.1"/>
    </source>
</evidence>
<comment type="caution">
    <text evidence="1">The sequence shown here is derived from an EMBL/GenBank/DDBJ whole genome shotgun (WGS) entry which is preliminary data.</text>
</comment>
<proteinExistence type="predicted"/>
<name>A0ABT5F495_9BACT</name>
<keyword evidence="2" id="KW-1185">Reference proteome</keyword>
<sequence>MTRMEEKRMEIYDLRVEGPVVNGKPHELEIEYTAPEGDVITLELYPSSFQFKEKDDKLVDTVNVKLPPSGVRTTHREKVIITGSISSVTIFVSTKPHIRRTRTFQPSS</sequence>
<organism evidence="1 2">
    <name type="scientific">Polyangium mundeleinium</name>
    <dbReference type="NCBI Taxonomy" id="2995306"/>
    <lineage>
        <taxon>Bacteria</taxon>
        <taxon>Pseudomonadati</taxon>
        <taxon>Myxococcota</taxon>
        <taxon>Polyangia</taxon>
        <taxon>Polyangiales</taxon>
        <taxon>Polyangiaceae</taxon>
        <taxon>Polyangium</taxon>
    </lineage>
</organism>
<dbReference type="EMBL" id="JAQNDO010000001">
    <property type="protein sequence ID" value="MDC0748922.1"/>
    <property type="molecule type" value="Genomic_DNA"/>
</dbReference>